<accession>B6IGB7</accession>
<dbReference type="CTD" id="68917825"/>
<evidence type="ECO:0000313" key="2">
    <source>
        <dbReference type="Proteomes" id="UP000008549"/>
    </source>
</evidence>
<keyword evidence="2" id="KW-1185">Reference proteome</keyword>
<dbReference type="AlphaFoldDB" id="B6IGB7"/>
<dbReference type="GeneID" id="68917825"/>
<proteinExistence type="predicted"/>
<reference evidence="1 2" key="1">
    <citation type="journal article" date="2003" name="PLoS Biol.">
        <title>The genome sequence of Caenorhabditis briggsae: a platform for comparative genomics.</title>
        <authorList>
            <person name="Stein L.D."/>
            <person name="Bao Z."/>
            <person name="Blasiar D."/>
            <person name="Blumenthal T."/>
            <person name="Brent M.R."/>
            <person name="Chen N."/>
            <person name="Chinwalla A."/>
            <person name="Clarke L."/>
            <person name="Clee C."/>
            <person name="Coghlan A."/>
            <person name="Coulson A."/>
            <person name="D'Eustachio P."/>
            <person name="Fitch D.H."/>
            <person name="Fulton L.A."/>
            <person name="Fulton R.E."/>
            <person name="Griffiths-Jones S."/>
            <person name="Harris T.W."/>
            <person name="Hillier L.W."/>
            <person name="Kamath R."/>
            <person name="Kuwabara P.E."/>
            <person name="Mardis E.R."/>
            <person name="Marra M.A."/>
            <person name="Miner T.L."/>
            <person name="Minx P."/>
            <person name="Mullikin J.C."/>
            <person name="Plumb R.W."/>
            <person name="Rogers J."/>
            <person name="Schein J.E."/>
            <person name="Sohrmann M."/>
            <person name="Spieth J."/>
            <person name="Stajich J.E."/>
            <person name="Wei C."/>
            <person name="Willey D."/>
            <person name="Wilson R.K."/>
            <person name="Durbin R."/>
            <person name="Waterston R.H."/>
        </authorList>
    </citation>
    <scope>NUCLEOTIDE SEQUENCE [LARGE SCALE GENOMIC DNA]</scope>
    <source>
        <strain evidence="1 2">AF16</strain>
    </source>
</reference>
<dbReference type="HOGENOM" id="CLU_3108394_0_0_1"/>
<dbReference type="KEGG" id="cbr:CBG_26346"/>
<evidence type="ECO:0000313" key="1">
    <source>
        <dbReference type="EMBL" id="CAR98947.1"/>
    </source>
</evidence>
<dbReference type="InParanoid" id="B6IGB7"/>
<name>B6IGB7_CAEBR</name>
<reference evidence="1 2" key="2">
    <citation type="journal article" date="2011" name="PLoS Genet.">
        <title>Caenorhabditis briggsae recombinant inbred line genotypes reveal inter-strain incompatibility and the evolution of recombination.</title>
        <authorList>
            <person name="Ross J.A."/>
            <person name="Koboldt D.C."/>
            <person name="Staisch J.E."/>
            <person name="Chamberlin H.M."/>
            <person name="Gupta B.P."/>
            <person name="Miller R.D."/>
            <person name="Baird S.E."/>
            <person name="Haag E.S."/>
        </authorList>
    </citation>
    <scope>NUCLEOTIDE SEQUENCE [LARGE SCALE GENOMIC DNA]</scope>
    <source>
        <strain evidence="1 2">AF16</strain>
    </source>
</reference>
<gene>
    <name evidence="1" type="ORF">CBG26346</name>
    <name evidence="1" type="ORF">CBG_26346</name>
</gene>
<organism evidence="1 2">
    <name type="scientific">Caenorhabditis briggsae</name>
    <dbReference type="NCBI Taxonomy" id="6238"/>
    <lineage>
        <taxon>Eukaryota</taxon>
        <taxon>Metazoa</taxon>
        <taxon>Ecdysozoa</taxon>
        <taxon>Nematoda</taxon>
        <taxon>Chromadorea</taxon>
        <taxon>Rhabditida</taxon>
        <taxon>Rhabditina</taxon>
        <taxon>Rhabditomorpha</taxon>
        <taxon>Rhabditoidea</taxon>
        <taxon>Rhabditidae</taxon>
        <taxon>Peloderinae</taxon>
        <taxon>Caenorhabditis</taxon>
    </lineage>
</organism>
<protein>
    <submittedName>
        <fullName evidence="1">Protein CBG26346</fullName>
    </submittedName>
</protein>
<dbReference type="Proteomes" id="UP000008549">
    <property type="component" value="Unassembled WGS sequence"/>
</dbReference>
<sequence length="51" mass="5907">MNRCPSLQIISLIVSPFPKSTSFNLYEFRFPIVFPFSFPSIPTRPSLINCR</sequence>
<dbReference type="RefSeq" id="XP_045098514.1">
    <property type="nucleotide sequence ID" value="XM_045235525.1"/>
</dbReference>
<dbReference type="EMBL" id="HE600909">
    <property type="protein sequence ID" value="CAR98947.1"/>
    <property type="molecule type" value="Genomic_DNA"/>
</dbReference>